<name>A0A0B7JZQ1_BIOOC</name>
<feature type="region of interest" description="Disordered" evidence="1">
    <location>
        <begin position="658"/>
        <end position="687"/>
    </location>
</feature>
<evidence type="ECO:0000259" key="2">
    <source>
        <dbReference type="Pfam" id="PF06985"/>
    </source>
</evidence>
<organism evidence="3">
    <name type="scientific">Bionectria ochroleuca</name>
    <name type="common">Gliocladium roseum</name>
    <dbReference type="NCBI Taxonomy" id="29856"/>
    <lineage>
        <taxon>Eukaryota</taxon>
        <taxon>Fungi</taxon>
        <taxon>Dikarya</taxon>
        <taxon>Ascomycota</taxon>
        <taxon>Pezizomycotina</taxon>
        <taxon>Sordariomycetes</taxon>
        <taxon>Hypocreomycetidae</taxon>
        <taxon>Hypocreales</taxon>
        <taxon>Bionectriaceae</taxon>
        <taxon>Clonostachys</taxon>
    </lineage>
</organism>
<feature type="domain" description="Heterokaryon incompatibility" evidence="2">
    <location>
        <begin position="184"/>
        <end position="341"/>
    </location>
</feature>
<sequence>MGQTGNLLCQKCQGIQLDDRVLSDYIRRLPDGSKYSDKTGNSEEILVPIASWSDYPPEFPKLQESHIKTGCIFCKYLREAVLLSKVEFQESPIHIHLSHNWFNDGILLVQISQWLGIHSTPKTVALCKENVLWATNLLESLDHTSAAQDTDHGFLPTRLLDIGETGTPNPRLVSTSKETGPISYCALSYCWGALPQLTTTKSTFQQYSLQGIPLQELTKVFTDAIEVCHTFGIRHLWIDALCIIQDDPSDWERETTMMHRVYRNSYFTICALSSDSTHISFLQRKQHRLDLNFLSLLDSEISGKLTLEFQGLAHERFAPYVYRYNLFEDTTWSTRGWTFQEDEMSKTALYFTNSQLFLRTGNQYFAEDGWSSTSYSFALRIRPTLSNWYGKIFRFRKKKFANAEDVFPSLSGIVREYISYHDDIYVAGHWKRDFLRGLLWHSITYKLEEGRETLLRNLSFPPRYIAPSWSYLSRTEPGEHGINFHQVLREGHFRSMVKDMDAWTTPAGQDPYGRILAGMAHIRGKVITCQSDLSKIHDDIFTTCDFFQMRVDGAYGATCQLDWPVNGDWESSHDLSLLLLASTCRRWQDGRPTTHYLDKQENEGDNDGDNDGSGSSNGNGRSGRSDRSHVKESTHGEHGGNEHQLFAVEESTVLLTSLDIKKTVESETDDEEDEGTPTCPPARPHTSFVLFAATA</sequence>
<dbReference type="EMBL" id="CDPU01000018">
    <property type="protein sequence ID" value="CEO50439.1"/>
    <property type="molecule type" value="Genomic_DNA"/>
</dbReference>
<reference evidence="3" key="1">
    <citation type="submission" date="2015-01" db="EMBL/GenBank/DDBJ databases">
        <authorList>
            <person name="Durling Mikael"/>
        </authorList>
    </citation>
    <scope>NUCLEOTIDE SEQUENCE</scope>
</reference>
<protein>
    <recommendedName>
        <fullName evidence="2">Heterokaryon incompatibility domain-containing protein</fullName>
    </recommendedName>
</protein>
<feature type="compositionally biased region" description="Basic and acidic residues" evidence="1">
    <location>
        <begin position="623"/>
        <end position="641"/>
    </location>
</feature>
<feature type="region of interest" description="Disordered" evidence="1">
    <location>
        <begin position="591"/>
        <end position="645"/>
    </location>
</feature>
<accession>A0A0B7JZQ1</accession>
<evidence type="ECO:0000256" key="1">
    <source>
        <dbReference type="SAM" id="MobiDB-lite"/>
    </source>
</evidence>
<evidence type="ECO:0000313" key="3">
    <source>
        <dbReference type="EMBL" id="CEO50439.1"/>
    </source>
</evidence>
<dbReference type="AlphaFoldDB" id="A0A0B7JZQ1"/>
<dbReference type="PANTHER" id="PTHR33112:SF16">
    <property type="entry name" value="HETEROKARYON INCOMPATIBILITY DOMAIN-CONTAINING PROTEIN"/>
    <property type="match status" value="1"/>
</dbReference>
<dbReference type="PANTHER" id="PTHR33112">
    <property type="entry name" value="DOMAIN PROTEIN, PUTATIVE-RELATED"/>
    <property type="match status" value="1"/>
</dbReference>
<proteinExistence type="predicted"/>
<dbReference type="Pfam" id="PF06985">
    <property type="entry name" value="HET"/>
    <property type="match status" value="1"/>
</dbReference>
<gene>
    <name evidence="3" type="ORF">BN869_000006497_1</name>
</gene>
<dbReference type="InterPro" id="IPR010730">
    <property type="entry name" value="HET"/>
</dbReference>
<feature type="compositionally biased region" description="Acidic residues" evidence="1">
    <location>
        <begin position="666"/>
        <end position="675"/>
    </location>
</feature>